<keyword evidence="5" id="KW-0472">Membrane</keyword>
<comment type="subcellular location">
    <subcellularLocation>
        <location evidence="1">Membrane</location>
        <topology evidence="1">Single-pass membrane protein</topology>
    </subcellularLocation>
</comment>
<evidence type="ECO:0000313" key="8">
    <source>
        <dbReference type="EMBL" id="WZN62653.1"/>
    </source>
</evidence>
<keyword evidence="4" id="KW-1133">Transmembrane helix</keyword>
<evidence type="ECO:0000313" key="9">
    <source>
        <dbReference type="Proteomes" id="UP001472866"/>
    </source>
</evidence>
<keyword evidence="2" id="KW-0808">Transferase</keyword>
<sequence>MLHLRVACALAVALAALAAVSPCVAHDGDCQQLLETFPDFAEGRLAPRPGEQNEGARVEPDFYFFLHIPRSAGRTLNFCLMKAVFHPKDRCFSSYGEGSQHDDEEGGPGVVDPATRTVEIDRGPLDALGHPCRFAGTHDDLSVLRSVRKAPGRSNSNMAVFTQLRDPVDRALSAYEFTVRTASRYFHRPPDQNSRKNANKTATNDVWPWIDLIPIVQEDMRRRHAERKARERAGIPDADAWVRHFDAMDSSRVTYYNRAANSTDEVPPPGAKVLPDLDPYDNEVVMPLSEFVRLPEVRQVIHNNQAYQILGATNISGEHALSRRVRSCAGGEAFDLAVVERAKGVLDRLWHVSVFEDLEGSISSLMRASGWDLGQRGYRNGEKIVRDLGLKVKALEERARDKVAELDLELDGNKRDLIEQHKLVSLYEYDPDRQAELKDAKAAIGRLEARALTIEGKRVKAAALRVEEEWVQDDFGMPEDRPSVREVFDQCVDRARSKREEKNKIRFMGAVRDTWGRQILWDRSKIAVSTIEEIKRMNRIDTLVYEHAKHLHETCSTP</sequence>
<dbReference type="GO" id="GO:0016020">
    <property type="term" value="C:membrane"/>
    <property type="evidence" value="ECO:0007669"/>
    <property type="project" value="UniProtKB-SubCell"/>
</dbReference>
<dbReference type="PANTHER" id="PTHR12812:SF0">
    <property type="entry name" value="HEPARAN-SULFATE 6-O-SULFOTRANSFERASE"/>
    <property type="match status" value="1"/>
</dbReference>
<evidence type="ECO:0000256" key="1">
    <source>
        <dbReference type="ARBA" id="ARBA00004167"/>
    </source>
</evidence>
<evidence type="ECO:0000256" key="6">
    <source>
        <dbReference type="ARBA" id="ARBA00023180"/>
    </source>
</evidence>
<accession>A0AAX4P9R0</accession>
<dbReference type="GO" id="GO:0017095">
    <property type="term" value="F:heparan sulfate 6-sulfotransferase activity"/>
    <property type="evidence" value="ECO:0007669"/>
    <property type="project" value="TreeGrafter"/>
</dbReference>
<dbReference type="AlphaFoldDB" id="A0AAX4P9R0"/>
<dbReference type="InterPro" id="IPR027417">
    <property type="entry name" value="P-loop_NTPase"/>
</dbReference>
<evidence type="ECO:0000256" key="3">
    <source>
        <dbReference type="ARBA" id="ARBA00022692"/>
    </source>
</evidence>
<proteinExistence type="predicted"/>
<keyword evidence="3" id="KW-0812">Transmembrane</keyword>
<organism evidence="8 9">
    <name type="scientific">Chloropicon roscoffensis</name>
    <dbReference type="NCBI Taxonomy" id="1461544"/>
    <lineage>
        <taxon>Eukaryota</taxon>
        <taxon>Viridiplantae</taxon>
        <taxon>Chlorophyta</taxon>
        <taxon>Chloropicophyceae</taxon>
        <taxon>Chloropicales</taxon>
        <taxon>Chloropicaceae</taxon>
        <taxon>Chloropicon</taxon>
    </lineage>
</organism>
<reference evidence="8 9" key="1">
    <citation type="submission" date="2024-03" db="EMBL/GenBank/DDBJ databases">
        <title>Complete genome sequence of the green alga Chloropicon roscoffensis RCC1871.</title>
        <authorList>
            <person name="Lemieux C."/>
            <person name="Pombert J.-F."/>
            <person name="Otis C."/>
            <person name="Turmel M."/>
        </authorList>
    </citation>
    <scope>NUCLEOTIDE SEQUENCE [LARGE SCALE GENOMIC DNA]</scope>
    <source>
        <strain evidence="8 9">RCC1871</strain>
    </source>
</reference>
<evidence type="ECO:0000256" key="7">
    <source>
        <dbReference type="SAM" id="SignalP"/>
    </source>
</evidence>
<gene>
    <name evidence="8" type="ORF">HKI87_06g41940</name>
</gene>
<evidence type="ECO:0000256" key="5">
    <source>
        <dbReference type="ARBA" id="ARBA00023136"/>
    </source>
</evidence>
<keyword evidence="6" id="KW-0325">Glycoprotein</keyword>
<dbReference type="PANTHER" id="PTHR12812">
    <property type="entry name" value="HEPARAN SULFATE 6-O-SULFOTRANSFERASE 3"/>
    <property type="match status" value="1"/>
</dbReference>
<keyword evidence="9" id="KW-1185">Reference proteome</keyword>
<protein>
    <submittedName>
        <fullName evidence="8">Protein-tyrosine sulfotransferase</fullName>
    </submittedName>
</protein>
<dbReference type="EMBL" id="CP151506">
    <property type="protein sequence ID" value="WZN62653.1"/>
    <property type="molecule type" value="Genomic_DNA"/>
</dbReference>
<feature type="chain" id="PRO_5043724561" evidence="7">
    <location>
        <begin position="26"/>
        <end position="558"/>
    </location>
</feature>
<feature type="signal peptide" evidence="7">
    <location>
        <begin position="1"/>
        <end position="25"/>
    </location>
</feature>
<dbReference type="Proteomes" id="UP001472866">
    <property type="component" value="Chromosome 06"/>
</dbReference>
<evidence type="ECO:0000256" key="4">
    <source>
        <dbReference type="ARBA" id="ARBA00022989"/>
    </source>
</evidence>
<dbReference type="InterPro" id="IPR010635">
    <property type="entry name" value="Heparan_SO4-6-sulfoTrfase"/>
</dbReference>
<name>A0AAX4P9R0_9CHLO</name>
<evidence type="ECO:0000256" key="2">
    <source>
        <dbReference type="ARBA" id="ARBA00022679"/>
    </source>
</evidence>
<keyword evidence="7" id="KW-0732">Signal</keyword>
<dbReference type="Gene3D" id="3.40.50.300">
    <property type="entry name" value="P-loop containing nucleotide triphosphate hydrolases"/>
    <property type="match status" value="1"/>
</dbReference>